<dbReference type="PANTHER" id="PTHR34605">
    <property type="entry name" value="PHAGE_INTEGRASE DOMAIN-CONTAINING PROTEIN"/>
    <property type="match status" value="1"/>
</dbReference>
<dbReference type="InterPro" id="IPR004107">
    <property type="entry name" value="Integrase_SAM-like_N"/>
</dbReference>
<keyword evidence="3" id="KW-0233">DNA recombination</keyword>
<sequence length="322" mass="35594">MEIALKQTNAVTMERVEQLIQKANEYTRKSKSDNTIKAYQSDWAHFTAWCEQYGQESLPASPETVMLYITTLADEGYKTSTINRRISSISKAHQSAGYKSPTRNEKVRELWNGIKRTHGTAQQAKKAAVIDDVRRMVDTLGDTTLDIRDRALLLIGFAGALRRSELVTLNVEDIQITDDGLTITIRKSKTDQEGEGRKIGIPYGSCRETCPVRSYMKWVEVSGIKSGAVFRGVTKGGNVKDERLSDKGVARVVKRCAEAAGLDPAQYAGHSLRSGFATTAARAGASDRAIMRQTGHKSRVMVDRYIQEGSLFRDNAAAKIGL</sequence>
<name>A0AAV4L9Q0_9BACL</name>
<dbReference type="InterPro" id="IPR013762">
    <property type="entry name" value="Integrase-like_cat_sf"/>
</dbReference>
<evidence type="ECO:0000313" key="7">
    <source>
        <dbReference type="EMBL" id="GIM44522.1"/>
    </source>
</evidence>
<evidence type="ECO:0000256" key="2">
    <source>
        <dbReference type="ARBA" id="ARBA00023125"/>
    </source>
</evidence>
<dbReference type="GO" id="GO:0003677">
    <property type="term" value="F:DNA binding"/>
    <property type="evidence" value="ECO:0007669"/>
    <property type="project" value="UniProtKB-UniRule"/>
</dbReference>
<dbReference type="InterPro" id="IPR052925">
    <property type="entry name" value="Phage_Integrase-like_Recomb"/>
</dbReference>
<keyword evidence="8" id="KW-1185">Reference proteome</keyword>
<proteinExistence type="predicted"/>
<dbReference type="CDD" id="cd00799">
    <property type="entry name" value="INT_Cre_C"/>
    <property type="match status" value="1"/>
</dbReference>
<dbReference type="InterPro" id="IPR010998">
    <property type="entry name" value="Integrase_recombinase_N"/>
</dbReference>
<dbReference type="PROSITE" id="PS51900">
    <property type="entry name" value="CB"/>
    <property type="match status" value="1"/>
</dbReference>
<evidence type="ECO:0000256" key="3">
    <source>
        <dbReference type="ARBA" id="ARBA00023172"/>
    </source>
</evidence>
<dbReference type="GO" id="GO:0006310">
    <property type="term" value="P:DNA recombination"/>
    <property type="evidence" value="ECO:0007669"/>
    <property type="project" value="UniProtKB-KW"/>
</dbReference>
<dbReference type="PROSITE" id="PS51898">
    <property type="entry name" value="TYR_RECOMBINASE"/>
    <property type="match status" value="1"/>
</dbReference>
<feature type="domain" description="Core-binding (CB)" evidence="6">
    <location>
        <begin position="17"/>
        <end position="97"/>
    </location>
</feature>
<evidence type="ECO:0000256" key="1">
    <source>
        <dbReference type="ARBA" id="ARBA00022908"/>
    </source>
</evidence>
<evidence type="ECO:0000259" key="6">
    <source>
        <dbReference type="PROSITE" id="PS51900"/>
    </source>
</evidence>
<accession>A0AAV4L9Q0</accession>
<dbReference type="InterPro" id="IPR002104">
    <property type="entry name" value="Integrase_catalytic"/>
</dbReference>
<dbReference type="Gene3D" id="1.10.443.10">
    <property type="entry name" value="Intergrase catalytic core"/>
    <property type="match status" value="1"/>
</dbReference>
<dbReference type="AlphaFoldDB" id="A0AAV4L9Q0"/>
<dbReference type="RefSeq" id="WP_282197796.1">
    <property type="nucleotide sequence ID" value="NZ_BOQE01000001.1"/>
</dbReference>
<dbReference type="EMBL" id="BOQE01000001">
    <property type="protein sequence ID" value="GIM44522.1"/>
    <property type="molecule type" value="Genomic_DNA"/>
</dbReference>
<dbReference type="InterPro" id="IPR044068">
    <property type="entry name" value="CB"/>
</dbReference>
<evidence type="ECO:0000256" key="4">
    <source>
        <dbReference type="PROSITE-ProRule" id="PRU01248"/>
    </source>
</evidence>
<organism evidence="7 8">
    <name type="scientific">Collibacillus ludicampi</name>
    <dbReference type="NCBI Taxonomy" id="2771369"/>
    <lineage>
        <taxon>Bacteria</taxon>
        <taxon>Bacillati</taxon>
        <taxon>Bacillota</taxon>
        <taxon>Bacilli</taxon>
        <taxon>Bacillales</taxon>
        <taxon>Alicyclobacillaceae</taxon>
        <taxon>Collibacillus</taxon>
    </lineage>
</organism>
<dbReference type="Proteomes" id="UP001057291">
    <property type="component" value="Unassembled WGS sequence"/>
</dbReference>
<evidence type="ECO:0000313" key="8">
    <source>
        <dbReference type="Proteomes" id="UP001057291"/>
    </source>
</evidence>
<keyword evidence="1" id="KW-0229">DNA integration</keyword>
<feature type="domain" description="Tyr recombinase" evidence="5">
    <location>
        <begin position="123"/>
        <end position="320"/>
    </location>
</feature>
<protein>
    <submittedName>
        <fullName evidence="7">Integrase</fullName>
    </submittedName>
</protein>
<dbReference type="Pfam" id="PF02899">
    <property type="entry name" value="Phage_int_SAM_1"/>
    <property type="match status" value="1"/>
</dbReference>
<dbReference type="InterPro" id="IPR011010">
    <property type="entry name" value="DNA_brk_join_enz"/>
</dbReference>
<dbReference type="PANTHER" id="PTHR34605:SF3">
    <property type="entry name" value="P CELL-TYPE AGGLUTINATION PROTEIN MAP4-LIKE-RELATED"/>
    <property type="match status" value="1"/>
</dbReference>
<dbReference type="Gene3D" id="1.10.150.130">
    <property type="match status" value="1"/>
</dbReference>
<dbReference type="SUPFAM" id="SSF47823">
    <property type="entry name" value="lambda integrase-like, N-terminal domain"/>
    <property type="match status" value="1"/>
</dbReference>
<dbReference type="Pfam" id="PF00589">
    <property type="entry name" value="Phage_integrase"/>
    <property type="match status" value="1"/>
</dbReference>
<reference evidence="7" key="1">
    <citation type="journal article" date="2023" name="Int. J. Syst. Evol. Microbiol.">
        <title>Collibacillus ludicampi gen. nov., sp. nov., a new soil bacterium of the family Alicyclobacillaceae.</title>
        <authorList>
            <person name="Jojima T."/>
            <person name="Ioku Y."/>
            <person name="Fukuta Y."/>
            <person name="Shirasaka N."/>
            <person name="Matsumura Y."/>
            <person name="Mori M."/>
        </authorList>
    </citation>
    <scope>NUCLEOTIDE SEQUENCE</scope>
    <source>
        <strain evidence="7">TP075</strain>
    </source>
</reference>
<dbReference type="SUPFAM" id="SSF56349">
    <property type="entry name" value="DNA breaking-rejoining enzymes"/>
    <property type="match status" value="1"/>
</dbReference>
<dbReference type="GO" id="GO:0015074">
    <property type="term" value="P:DNA integration"/>
    <property type="evidence" value="ECO:0007669"/>
    <property type="project" value="UniProtKB-KW"/>
</dbReference>
<gene>
    <name evidence="7" type="ORF">DNHGIG_00710</name>
</gene>
<evidence type="ECO:0000259" key="5">
    <source>
        <dbReference type="PROSITE" id="PS51898"/>
    </source>
</evidence>
<comment type="caution">
    <text evidence="7">The sequence shown here is derived from an EMBL/GenBank/DDBJ whole genome shotgun (WGS) entry which is preliminary data.</text>
</comment>
<keyword evidence="2 4" id="KW-0238">DNA-binding</keyword>